<gene>
    <name evidence="10" type="ORF">ACFPN1_02265</name>
</gene>
<keyword evidence="7" id="KW-0143">Chaperone</keyword>
<evidence type="ECO:0000256" key="3">
    <source>
        <dbReference type="ARBA" id="ARBA00022475"/>
    </source>
</evidence>
<keyword evidence="5 8" id="KW-1133">Transmembrane helix</keyword>
<dbReference type="RefSeq" id="WP_386752617.1">
    <property type="nucleotide sequence ID" value="NZ_JBHSNM010000001.1"/>
</dbReference>
<protein>
    <submittedName>
        <fullName evidence="10">YfgM family protein</fullName>
    </submittedName>
</protein>
<evidence type="ECO:0000256" key="4">
    <source>
        <dbReference type="ARBA" id="ARBA00022692"/>
    </source>
</evidence>
<organism evidence="10 11">
    <name type="scientific">Lysobacter yangpyeongensis</name>
    <dbReference type="NCBI Taxonomy" id="346182"/>
    <lineage>
        <taxon>Bacteria</taxon>
        <taxon>Pseudomonadati</taxon>
        <taxon>Pseudomonadota</taxon>
        <taxon>Gammaproteobacteria</taxon>
        <taxon>Lysobacterales</taxon>
        <taxon>Lysobacteraceae</taxon>
        <taxon>Lysobacter</taxon>
    </lineage>
</organism>
<evidence type="ECO:0000313" key="11">
    <source>
        <dbReference type="Proteomes" id="UP001596036"/>
    </source>
</evidence>
<dbReference type="InterPro" id="IPR018704">
    <property type="entry name" value="SecYEG/CpoB_TPR"/>
</dbReference>
<evidence type="ECO:0000259" key="9">
    <source>
        <dbReference type="Pfam" id="PF09976"/>
    </source>
</evidence>
<keyword evidence="11" id="KW-1185">Reference proteome</keyword>
<keyword evidence="6 8" id="KW-0472">Membrane</keyword>
<feature type="domain" description="Ancillary SecYEG translocon subunit/Cell division coordinator CpoB TPR" evidence="9">
    <location>
        <begin position="17"/>
        <end position="197"/>
    </location>
</feature>
<dbReference type="PANTHER" id="PTHR38035:SF1">
    <property type="entry name" value="ANCILLARY SECYEG TRANSLOCON SUBUNIT"/>
    <property type="match status" value="1"/>
</dbReference>
<dbReference type="EMBL" id="JBHSNM010000001">
    <property type="protein sequence ID" value="MFC5568888.1"/>
    <property type="molecule type" value="Genomic_DNA"/>
</dbReference>
<feature type="transmembrane region" description="Helical" evidence="8">
    <location>
        <begin position="25"/>
        <end position="44"/>
    </location>
</feature>
<reference evidence="11" key="1">
    <citation type="journal article" date="2019" name="Int. J. Syst. Evol. Microbiol.">
        <title>The Global Catalogue of Microorganisms (GCM) 10K type strain sequencing project: providing services to taxonomists for standard genome sequencing and annotation.</title>
        <authorList>
            <consortium name="The Broad Institute Genomics Platform"/>
            <consortium name="The Broad Institute Genome Sequencing Center for Infectious Disease"/>
            <person name="Wu L."/>
            <person name="Ma J."/>
        </authorList>
    </citation>
    <scope>NUCLEOTIDE SEQUENCE [LARGE SCALE GENOMIC DNA]</scope>
    <source>
        <strain evidence="11">KACC 11407</strain>
    </source>
</reference>
<accession>A0ABW0SIL7</accession>
<proteinExistence type="predicted"/>
<dbReference type="PIRSF" id="PIRSF006170">
    <property type="entry name" value="YfgM"/>
    <property type="match status" value="1"/>
</dbReference>
<keyword evidence="4 8" id="KW-0812">Transmembrane</keyword>
<dbReference type="Pfam" id="PF09976">
    <property type="entry name" value="TPR_21"/>
    <property type="match status" value="1"/>
</dbReference>
<dbReference type="Proteomes" id="UP001596036">
    <property type="component" value="Unassembled WGS sequence"/>
</dbReference>
<name>A0ABW0SIL7_9GAMM</name>
<evidence type="ECO:0000256" key="6">
    <source>
        <dbReference type="ARBA" id="ARBA00023136"/>
    </source>
</evidence>
<sequence>MAIDELLDEHEQSERVREWLRRNGSALVFGIALGLAAIGGWQWWQRHQAEKQAQAATDYQAAIDAIQARDAAAAGKIQRVPDGIFRALAQLELAKSQVQEGKSSDAIATLRAIKVEDAAIQAIVDQRLARLLIDNKQPEAALKLVSTGDSLAVLEIRGDAQFALGQREQARESYGKALLKAEVGTPLRRVIELKLTQAGGTPPKTESQS</sequence>
<evidence type="ECO:0000256" key="8">
    <source>
        <dbReference type="SAM" id="Phobius"/>
    </source>
</evidence>
<evidence type="ECO:0000256" key="7">
    <source>
        <dbReference type="ARBA" id="ARBA00023186"/>
    </source>
</evidence>
<evidence type="ECO:0000313" key="10">
    <source>
        <dbReference type="EMBL" id="MFC5568888.1"/>
    </source>
</evidence>
<keyword evidence="3" id="KW-1003">Cell membrane</keyword>
<comment type="subcellular location">
    <subcellularLocation>
        <location evidence="2">Cell membrane</location>
    </subcellularLocation>
    <subcellularLocation>
        <location evidence="1">Membrane</location>
        <topology evidence="1">Single-pass membrane protein</topology>
    </subcellularLocation>
</comment>
<dbReference type="InterPro" id="IPR026039">
    <property type="entry name" value="YfgM"/>
</dbReference>
<evidence type="ECO:0000256" key="5">
    <source>
        <dbReference type="ARBA" id="ARBA00022989"/>
    </source>
</evidence>
<evidence type="ECO:0000256" key="2">
    <source>
        <dbReference type="ARBA" id="ARBA00004236"/>
    </source>
</evidence>
<dbReference type="PANTHER" id="PTHR38035">
    <property type="entry name" value="UPF0070 PROTEIN YFGM"/>
    <property type="match status" value="1"/>
</dbReference>
<comment type="caution">
    <text evidence="10">The sequence shown here is derived from an EMBL/GenBank/DDBJ whole genome shotgun (WGS) entry which is preliminary data.</text>
</comment>
<evidence type="ECO:0000256" key="1">
    <source>
        <dbReference type="ARBA" id="ARBA00004167"/>
    </source>
</evidence>